<evidence type="ECO:0000256" key="1">
    <source>
        <dbReference type="ARBA" id="ARBA00008766"/>
    </source>
</evidence>
<dbReference type="GO" id="GO:0008235">
    <property type="term" value="F:metalloexopeptidase activity"/>
    <property type="evidence" value="ECO:0007669"/>
    <property type="project" value="UniProtKB-ARBA"/>
</dbReference>
<reference evidence="5" key="2">
    <citation type="journal article" date="2023" name="Biology">
        <title>Prokaryotic Life Associated with Coal-Fire Gas Vents Revealed by Metagenomics.</title>
        <authorList>
            <person name="Kadnikov V.V."/>
            <person name="Mardanov A.V."/>
            <person name="Beletsky A.V."/>
            <person name="Karnachuk O.V."/>
            <person name="Ravin N.V."/>
        </authorList>
    </citation>
    <scope>NUCLEOTIDE SEQUENCE</scope>
    <source>
        <strain evidence="5">Bu02</strain>
    </source>
</reference>
<gene>
    <name evidence="5" type="ORF">IMF26_02385</name>
</gene>
<feature type="domain" description="Creatinase N-terminal" evidence="4">
    <location>
        <begin position="1"/>
        <end position="116"/>
    </location>
</feature>
<dbReference type="Pfam" id="PF00557">
    <property type="entry name" value="Peptidase_M24"/>
    <property type="match status" value="1"/>
</dbReference>
<dbReference type="InterPro" id="IPR050659">
    <property type="entry name" value="Peptidase_M24B"/>
</dbReference>
<dbReference type="Gene3D" id="3.40.350.10">
    <property type="entry name" value="Creatinase/prolidase N-terminal domain"/>
    <property type="match status" value="1"/>
</dbReference>
<dbReference type="InterPro" id="IPR036005">
    <property type="entry name" value="Creatinase/aminopeptidase-like"/>
</dbReference>
<organism evidence="5">
    <name type="scientific">Candidatus Fermentithermobacillus carboniphilus</name>
    <dbReference type="NCBI Taxonomy" id="3085328"/>
    <lineage>
        <taxon>Bacteria</taxon>
        <taxon>Bacillati</taxon>
        <taxon>Bacillota</taxon>
        <taxon>Candidatus Fermentithermobacillia</taxon>
        <taxon>Candidatus Fermentithermobacillales</taxon>
        <taxon>Candidatus Fermentithermobacillaceae</taxon>
        <taxon>Candidatus Fermentithermobacillus</taxon>
    </lineage>
</organism>
<dbReference type="EMBL" id="CP062796">
    <property type="protein sequence ID" value="QUL99546.1"/>
    <property type="molecule type" value="Genomic_DNA"/>
</dbReference>
<evidence type="ECO:0000313" key="5">
    <source>
        <dbReference type="EMBL" id="QUL99546.1"/>
    </source>
</evidence>
<comment type="similarity">
    <text evidence="1">Belongs to the peptidase M24B family.</text>
</comment>
<dbReference type="InterPro" id="IPR029149">
    <property type="entry name" value="Creatin/AminoP/Spt16_N"/>
</dbReference>
<dbReference type="PANTHER" id="PTHR46112:SF3">
    <property type="entry name" value="AMINOPEPTIDASE YPDF"/>
    <property type="match status" value="1"/>
</dbReference>
<sequence>MAEASVDAFLVSKPENWRYLSGFTGDSGVLVVTRQEAFIFTDSRYTEQAQEEAPRFTVVETSQDKDAVKETILGLSARKIAFEKEHVSYSAWEQLKERFPDQELLGVSGWVEDLRQKKTPEEIEYITRAQEIADNAFALITQSVKAGVREIDLALELEFTMRKMGSDGVAFPVITVSGVRSSLPHGQPSEKRLEPGDFVTFDFGARFRGYCSDMTRTFVVEPLDQRHREIYETVLRAQLTALEAVRPGIPAKEVDLAGRKVIEEAGYGQYFGHAIGHGVGLNVHEGPRVGKKGETILEPGMVITVEPGIYIPGFGGVRIEDLVLVTEDGKRILSSSPKELTVVKAR</sequence>
<dbReference type="FunFam" id="3.90.230.10:FF:000014">
    <property type="entry name" value="Aminopeptidase P family protein"/>
    <property type="match status" value="1"/>
</dbReference>
<dbReference type="PRINTS" id="PR00599">
    <property type="entry name" value="MAPEPTIDASE"/>
</dbReference>
<dbReference type="CDD" id="cd01092">
    <property type="entry name" value="APP-like"/>
    <property type="match status" value="1"/>
</dbReference>
<keyword evidence="2" id="KW-0378">Hydrolase</keyword>
<dbReference type="KEGG" id="fcz:IMF26_02385"/>
<keyword evidence="5" id="KW-0031">Aminopeptidase</keyword>
<dbReference type="InterPro" id="IPR000587">
    <property type="entry name" value="Creatinase_N"/>
</dbReference>
<dbReference type="Gene3D" id="3.90.230.10">
    <property type="entry name" value="Creatinase/methionine aminopeptidase superfamily"/>
    <property type="match status" value="1"/>
</dbReference>
<keyword evidence="5" id="KW-0645">Protease</keyword>
<evidence type="ECO:0000259" key="4">
    <source>
        <dbReference type="Pfam" id="PF01321"/>
    </source>
</evidence>
<feature type="domain" description="Peptidase M24" evidence="3">
    <location>
        <begin position="125"/>
        <end position="327"/>
    </location>
</feature>
<name>A0AAT9LES3_9FIRM</name>
<reference evidence="5" key="1">
    <citation type="submission" date="2020-10" db="EMBL/GenBank/DDBJ databases">
        <authorList>
            <person name="Kadnikov V."/>
            <person name="Beletsky A.V."/>
            <person name="Mardanov A.V."/>
            <person name="Karnachuk O.V."/>
            <person name="Ravin N.V."/>
        </authorList>
    </citation>
    <scope>NUCLEOTIDE SEQUENCE</scope>
    <source>
        <strain evidence="5">Bu02</strain>
    </source>
</reference>
<accession>A0AAT9LES3</accession>
<dbReference type="SUPFAM" id="SSF55920">
    <property type="entry name" value="Creatinase/aminopeptidase"/>
    <property type="match status" value="1"/>
</dbReference>
<dbReference type="PANTHER" id="PTHR46112">
    <property type="entry name" value="AMINOPEPTIDASE"/>
    <property type="match status" value="1"/>
</dbReference>
<dbReference type="InterPro" id="IPR001714">
    <property type="entry name" value="Pept_M24_MAP"/>
</dbReference>
<dbReference type="SUPFAM" id="SSF53092">
    <property type="entry name" value="Creatinase/prolidase N-terminal domain"/>
    <property type="match status" value="1"/>
</dbReference>
<dbReference type="GO" id="GO:0004177">
    <property type="term" value="F:aminopeptidase activity"/>
    <property type="evidence" value="ECO:0007669"/>
    <property type="project" value="UniProtKB-KW"/>
</dbReference>
<proteinExistence type="inferred from homology"/>
<dbReference type="AlphaFoldDB" id="A0AAT9LES3"/>
<evidence type="ECO:0000256" key="2">
    <source>
        <dbReference type="ARBA" id="ARBA00022801"/>
    </source>
</evidence>
<evidence type="ECO:0000259" key="3">
    <source>
        <dbReference type="Pfam" id="PF00557"/>
    </source>
</evidence>
<protein>
    <submittedName>
        <fullName evidence="5">Aminopeptidase P family protein</fullName>
    </submittedName>
</protein>
<dbReference type="Pfam" id="PF01321">
    <property type="entry name" value="Creatinase_N"/>
    <property type="match status" value="1"/>
</dbReference>
<dbReference type="InterPro" id="IPR000994">
    <property type="entry name" value="Pept_M24"/>
</dbReference>